<comment type="caution">
    <text evidence="1">The sequence shown here is derived from an EMBL/GenBank/DDBJ whole genome shotgun (WGS) entry which is preliminary data.</text>
</comment>
<evidence type="ECO:0000313" key="2">
    <source>
        <dbReference type="Proteomes" id="UP000215914"/>
    </source>
</evidence>
<dbReference type="Proteomes" id="UP000215914">
    <property type="component" value="Unassembled WGS sequence"/>
</dbReference>
<name>A0A9K3I2L0_HELAN</name>
<gene>
    <name evidence="1" type="ORF">HanXRQr2_Chr09g0366391</name>
</gene>
<reference evidence="1" key="2">
    <citation type="submission" date="2020-06" db="EMBL/GenBank/DDBJ databases">
        <title>Helianthus annuus Genome sequencing and assembly Release 2.</title>
        <authorList>
            <person name="Gouzy J."/>
            <person name="Langlade N."/>
            <person name="Munos S."/>
        </authorList>
    </citation>
    <scope>NUCLEOTIDE SEQUENCE</scope>
    <source>
        <tissue evidence="1">Leaves</tissue>
    </source>
</reference>
<organism evidence="1 2">
    <name type="scientific">Helianthus annuus</name>
    <name type="common">Common sunflower</name>
    <dbReference type="NCBI Taxonomy" id="4232"/>
    <lineage>
        <taxon>Eukaryota</taxon>
        <taxon>Viridiplantae</taxon>
        <taxon>Streptophyta</taxon>
        <taxon>Embryophyta</taxon>
        <taxon>Tracheophyta</taxon>
        <taxon>Spermatophyta</taxon>
        <taxon>Magnoliopsida</taxon>
        <taxon>eudicotyledons</taxon>
        <taxon>Gunneridae</taxon>
        <taxon>Pentapetalae</taxon>
        <taxon>asterids</taxon>
        <taxon>campanulids</taxon>
        <taxon>Asterales</taxon>
        <taxon>Asteraceae</taxon>
        <taxon>Asteroideae</taxon>
        <taxon>Heliantheae alliance</taxon>
        <taxon>Heliantheae</taxon>
        <taxon>Helianthus</taxon>
    </lineage>
</organism>
<keyword evidence="2" id="KW-1185">Reference proteome</keyword>
<evidence type="ECO:0000313" key="1">
    <source>
        <dbReference type="EMBL" id="KAF5789056.1"/>
    </source>
</evidence>
<dbReference type="EMBL" id="MNCJ02000324">
    <property type="protein sequence ID" value="KAF5789056.1"/>
    <property type="molecule type" value="Genomic_DNA"/>
</dbReference>
<dbReference type="Gramene" id="mRNA:HanXRQr2_Chr09g0366391">
    <property type="protein sequence ID" value="mRNA:HanXRQr2_Chr09g0366391"/>
    <property type="gene ID" value="HanXRQr2_Chr09g0366391"/>
</dbReference>
<sequence>MLTLNIHLIYYSVVLELQYPSFQILTHVLPQTTPATTDVSVKEKNIEETYPSKDVTIKQEEIQVIPEVADLDDDKWWCDNINNILEMFKLYHY</sequence>
<accession>A0A9K3I2L0</accession>
<protein>
    <submittedName>
        <fullName evidence="1">Uncharacterized protein</fullName>
    </submittedName>
</protein>
<proteinExistence type="predicted"/>
<reference evidence="1" key="1">
    <citation type="journal article" date="2017" name="Nature">
        <title>The sunflower genome provides insights into oil metabolism, flowering and Asterid evolution.</title>
        <authorList>
            <person name="Badouin H."/>
            <person name="Gouzy J."/>
            <person name="Grassa C.J."/>
            <person name="Murat F."/>
            <person name="Staton S.E."/>
            <person name="Cottret L."/>
            <person name="Lelandais-Briere C."/>
            <person name="Owens G.L."/>
            <person name="Carrere S."/>
            <person name="Mayjonade B."/>
            <person name="Legrand L."/>
            <person name="Gill N."/>
            <person name="Kane N.C."/>
            <person name="Bowers J.E."/>
            <person name="Hubner S."/>
            <person name="Bellec A."/>
            <person name="Berard A."/>
            <person name="Berges H."/>
            <person name="Blanchet N."/>
            <person name="Boniface M.C."/>
            <person name="Brunel D."/>
            <person name="Catrice O."/>
            <person name="Chaidir N."/>
            <person name="Claudel C."/>
            <person name="Donnadieu C."/>
            <person name="Faraut T."/>
            <person name="Fievet G."/>
            <person name="Helmstetter N."/>
            <person name="King M."/>
            <person name="Knapp S.J."/>
            <person name="Lai Z."/>
            <person name="Le Paslier M.C."/>
            <person name="Lippi Y."/>
            <person name="Lorenzon L."/>
            <person name="Mandel J.R."/>
            <person name="Marage G."/>
            <person name="Marchand G."/>
            <person name="Marquand E."/>
            <person name="Bret-Mestries E."/>
            <person name="Morien E."/>
            <person name="Nambeesan S."/>
            <person name="Nguyen T."/>
            <person name="Pegot-Espagnet P."/>
            <person name="Pouilly N."/>
            <person name="Raftis F."/>
            <person name="Sallet E."/>
            <person name="Schiex T."/>
            <person name="Thomas J."/>
            <person name="Vandecasteele C."/>
            <person name="Vares D."/>
            <person name="Vear F."/>
            <person name="Vautrin S."/>
            <person name="Crespi M."/>
            <person name="Mangin B."/>
            <person name="Burke J.M."/>
            <person name="Salse J."/>
            <person name="Munos S."/>
            <person name="Vincourt P."/>
            <person name="Rieseberg L.H."/>
            <person name="Langlade N.B."/>
        </authorList>
    </citation>
    <scope>NUCLEOTIDE SEQUENCE</scope>
    <source>
        <tissue evidence="1">Leaves</tissue>
    </source>
</reference>
<dbReference type="AlphaFoldDB" id="A0A9K3I2L0"/>